<protein>
    <submittedName>
        <fullName evidence="3">Unkown protein</fullName>
    </submittedName>
</protein>
<feature type="region of interest" description="Disordered" evidence="1">
    <location>
        <begin position="221"/>
        <end position="241"/>
    </location>
</feature>
<reference evidence="3" key="1">
    <citation type="journal article" date="2013" name="PLoS ONE">
        <title>Gene expression in gut symbiotic organ of stinkbug affected by extracellular bacterial symbiont.</title>
        <authorList>
            <person name="Futahashi R."/>
            <person name="Tanaka K."/>
            <person name="Tanahashi M."/>
            <person name="Nikoh N."/>
            <person name="Kikuchi Y."/>
            <person name="Lee B.L."/>
            <person name="Fukatsu T."/>
        </authorList>
    </citation>
    <scope>NUCLEOTIDE SEQUENCE</scope>
    <source>
        <tissue evidence="3">Midgut</tissue>
    </source>
</reference>
<feature type="region of interest" description="Disordered" evidence="1">
    <location>
        <begin position="287"/>
        <end position="399"/>
    </location>
</feature>
<dbReference type="GO" id="GO:0005634">
    <property type="term" value="C:nucleus"/>
    <property type="evidence" value="ECO:0007669"/>
    <property type="project" value="UniProtKB-ARBA"/>
</dbReference>
<feature type="compositionally biased region" description="Polar residues" evidence="1">
    <location>
        <begin position="232"/>
        <end position="241"/>
    </location>
</feature>
<accession>R4WSE7</accession>
<dbReference type="InterPro" id="IPR046347">
    <property type="entry name" value="bZIP_sf"/>
</dbReference>
<name>R4WSE7_RIPPE</name>
<dbReference type="PROSITE" id="PS50217">
    <property type="entry name" value="BZIP"/>
    <property type="match status" value="1"/>
</dbReference>
<dbReference type="GO" id="GO:0003700">
    <property type="term" value="F:DNA-binding transcription factor activity"/>
    <property type="evidence" value="ECO:0007669"/>
    <property type="project" value="InterPro"/>
</dbReference>
<dbReference type="Gene3D" id="1.20.5.170">
    <property type="match status" value="1"/>
</dbReference>
<organism evidence="3">
    <name type="scientific">Riptortus pedestris</name>
    <name type="common">Bean bug</name>
    <dbReference type="NCBI Taxonomy" id="329032"/>
    <lineage>
        <taxon>Eukaryota</taxon>
        <taxon>Metazoa</taxon>
        <taxon>Ecdysozoa</taxon>
        <taxon>Arthropoda</taxon>
        <taxon>Hexapoda</taxon>
        <taxon>Insecta</taxon>
        <taxon>Pterygota</taxon>
        <taxon>Neoptera</taxon>
        <taxon>Paraneoptera</taxon>
        <taxon>Hemiptera</taxon>
        <taxon>Heteroptera</taxon>
        <taxon>Panheteroptera</taxon>
        <taxon>Pentatomomorpha</taxon>
        <taxon>Coreoidea</taxon>
        <taxon>Alydidae</taxon>
        <taxon>Riptortus</taxon>
    </lineage>
</organism>
<dbReference type="SUPFAM" id="SSF57959">
    <property type="entry name" value="Leucine zipper domain"/>
    <property type="match status" value="1"/>
</dbReference>
<sequence length="439" mass="49471">MDSENVVMNQKMEGWPECFQDVSSYCHRVQDELNTPQNIMNDEFNFSLDGQVNNCNNQWGYEQSPGEFSDPWGNQDLILTSPNLMVIDEENNNFSLLQSNYLNYPKMDISESGGKVDVSGASSSNVLTTKGNVLLSQATLLREDSPSTGEAQVAFTADYSKLNSSQFIRLGSGGKLLKSEKVEEPRVPAVENHLPPVLQQHQEIQSIPAISKRTVLSKSKPRLKLEIPQAPEPQSNTTTLTTPEVLSSFIDKDEPFDLLAFVCSGSDFSTKTQNVTKIEGVASFQDHDYTDSKGTSNENVYIKSEPMSPSGAPSRMSLNDDDDFDSDPSVDSESEEWSPSGKQPRRQSLSGRPKKRVRKPSSIDSSDGQDKYRALRDRNNEASRRSRLNRKQKDMEMKRYRSELEKRNLELKVKSDRMEALVKEMRAAVLRFVRNKSNR</sequence>
<dbReference type="EMBL" id="AK417627">
    <property type="protein sequence ID" value="BAN20842.1"/>
    <property type="molecule type" value="mRNA"/>
</dbReference>
<evidence type="ECO:0000259" key="2">
    <source>
        <dbReference type="PROSITE" id="PS50217"/>
    </source>
</evidence>
<dbReference type="AlphaFoldDB" id="R4WSE7"/>
<evidence type="ECO:0000313" key="3">
    <source>
        <dbReference type="EMBL" id="BAN20842.1"/>
    </source>
</evidence>
<dbReference type="Pfam" id="PF07716">
    <property type="entry name" value="bZIP_2"/>
    <property type="match status" value="1"/>
</dbReference>
<feature type="domain" description="BZIP" evidence="2">
    <location>
        <begin position="369"/>
        <end position="432"/>
    </location>
</feature>
<dbReference type="CDD" id="cd14813">
    <property type="entry name" value="bZIP_BmCbz-like"/>
    <property type="match status" value="1"/>
</dbReference>
<evidence type="ECO:0000256" key="1">
    <source>
        <dbReference type="SAM" id="MobiDB-lite"/>
    </source>
</evidence>
<proteinExistence type="evidence at transcript level"/>
<dbReference type="InterPro" id="IPR004827">
    <property type="entry name" value="bZIP"/>
</dbReference>
<feature type="compositionally biased region" description="Acidic residues" evidence="1">
    <location>
        <begin position="319"/>
        <end position="336"/>
    </location>
</feature>
<feature type="compositionally biased region" description="Basic and acidic residues" evidence="1">
    <location>
        <begin position="368"/>
        <end position="384"/>
    </location>
</feature>